<comment type="cofactor">
    <cofactor evidence="1">
        <name>Mg(2+)</name>
        <dbReference type="ChEBI" id="CHEBI:18420"/>
    </cofactor>
</comment>
<keyword evidence="4" id="KW-0460">Magnesium</keyword>
<comment type="similarity">
    <text evidence="2">Belongs to the phosphohexose mutase family.</text>
</comment>
<proteinExistence type="inferred from homology"/>
<dbReference type="InterPro" id="IPR005844">
    <property type="entry name" value="A-D-PHexomutase_a/b/a-I"/>
</dbReference>
<evidence type="ECO:0000256" key="5">
    <source>
        <dbReference type="ARBA" id="ARBA00023235"/>
    </source>
</evidence>
<dbReference type="InterPro" id="IPR049022">
    <property type="entry name" value="AMG1_III"/>
</dbReference>
<dbReference type="SUPFAM" id="SSF55957">
    <property type="entry name" value="Phosphoglucomutase, C-terminal domain"/>
    <property type="match status" value="1"/>
</dbReference>
<dbReference type="GO" id="GO:0046872">
    <property type="term" value="F:metal ion binding"/>
    <property type="evidence" value="ECO:0007669"/>
    <property type="project" value="UniProtKB-KW"/>
</dbReference>
<keyword evidence="5" id="KW-0413">Isomerase</keyword>
<evidence type="ECO:0000259" key="6">
    <source>
        <dbReference type="Pfam" id="PF00408"/>
    </source>
</evidence>
<gene>
    <name evidence="9" type="ORF">DSPE1174_LOCUS15513</name>
</gene>
<dbReference type="PANTHER" id="PTHR45955:SF1">
    <property type="entry name" value="PHOSPHOACETYLGLUCOSAMINE MUTASE"/>
    <property type="match status" value="1"/>
</dbReference>
<evidence type="ECO:0000259" key="7">
    <source>
        <dbReference type="Pfam" id="PF02878"/>
    </source>
</evidence>
<sequence>MVTASHNLGPDNGIKMVDADGGMLATSWEAHAQVLANAPCSEAMGVLEGVLATVACGGASIGGILEGGGEKTLAAILSSSGGSVFVARDTRSHSPHLASLAIRGASLFGAASTDFGILTTPVLHHIVRMRNIADPPDGREIIDFGVSPDNARSWASELGYGAMVGSAYRWLVGTAGGAEERLKCLQGDGTMEFNEDVLNERQFATFMESGGGGDRGTLHLDGASGVGALKMPGVVAAVNDGVVGGTLLRLEVRNGVGDGELNESCGAEFVQKERLPPRGFTAEADCGTRLCSFDGDADRLVYHYFPSSGAHWRLLDGDKLATLAADFLKTELDVLGLNEEFSMAVVQTAYANGASTAYLESIGTTLDFAKTGVKFVHHVAEGYDVAVYFEANGHGTVLFKAKVVRRLQNMLNKEMRQEAREAAASWTQTEQDHFERRLIAAQRLLATHQLVNQAVGDAMTDALLVEAILTCRGWGLEEWDSLYADLPSRQSKLPVMDRSVISCSPNETRVLAPPQLQETLDGHMGTVNKGRCFVRPSGTEDVVRIYAEAATQEEADQLAFDAMCAVFDIAGGVGEPPVPFCS</sequence>
<dbReference type="SUPFAM" id="SSF53738">
    <property type="entry name" value="Phosphoglucomutase, first 3 domains"/>
    <property type="match status" value="3"/>
</dbReference>
<dbReference type="Pfam" id="PF00408">
    <property type="entry name" value="PGM_PMM_IV"/>
    <property type="match status" value="1"/>
</dbReference>
<evidence type="ECO:0000256" key="3">
    <source>
        <dbReference type="ARBA" id="ARBA00022723"/>
    </source>
</evidence>
<dbReference type="GO" id="GO:0005975">
    <property type="term" value="P:carbohydrate metabolic process"/>
    <property type="evidence" value="ECO:0007669"/>
    <property type="project" value="InterPro"/>
</dbReference>
<dbReference type="AlphaFoldDB" id="A0A7S2CLD8"/>
<dbReference type="GO" id="GO:0006048">
    <property type="term" value="P:UDP-N-acetylglucosamine biosynthetic process"/>
    <property type="evidence" value="ECO:0007669"/>
    <property type="project" value="TreeGrafter"/>
</dbReference>
<reference evidence="9" key="1">
    <citation type="submission" date="2021-01" db="EMBL/GenBank/DDBJ databases">
        <authorList>
            <person name="Corre E."/>
            <person name="Pelletier E."/>
            <person name="Niang G."/>
            <person name="Scheremetjew M."/>
            <person name="Finn R."/>
            <person name="Kale V."/>
            <person name="Holt S."/>
            <person name="Cochrane G."/>
            <person name="Meng A."/>
            <person name="Brown T."/>
            <person name="Cohen L."/>
        </authorList>
    </citation>
    <scope>NUCLEOTIDE SEQUENCE</scope>
    <source>
        <strain evidence="9">CCMP1381</strain>
    </source>
</reference>
<evidence type="ECO:0000313" key="9">
    <source>
        <dbReference type="EMBL" id="CAD9428798.1"/>
    </source>
</evidence>
<dbReference type="InterPro" id="IPR005843">
    <property type="entry name" value="A-D-PHexomutase_C"/>
</dbReference>
<dbReference type="Gene3D" id="3.40.120.10">
    <property type="entry name" value="Alpha-D-Glucose-1,6-Bisphosphate, subunit A, domain 3"/>
    <property type="match status" value="1"/>
</dbReference>
<organism evidence="9">
    <name type="scientific">Octactis speculum</name>
    <dbReference type="NCBI Taxonomy" id="3111310"/>
    <lineage>
        <taxon>Eukaryota</taxon>
        <taxon>Sar</taxon>
        <taxon>Stramenopiles</taxon>
        <taxon>Ochrophyta</taxon>
        <taxon>Dictyochophyceae</taxon>
        <taxon>Dictyochales</taxon>
        <taxon>Dictyochaceae</taxon>
        <taxon>Octactis</taxon>
    </lineage>
</organism>
<dbReference type="PANTHER" id="PTHR45955">
    <property type="entry name" value="PHOSPHOACETYLGLUCOSAMINE MUTASE"/>
    <property type="match status" value="1"/>
</dbReference>
<keyword evidence="3" id="KW-0479">Metal-binding</keyword>
<protein>
    <recommendedName>
        <fullName evidence="10">Phosphoacetylglucosamine mutase</fullName>
    </recommendedName>
</protein>
<dbReference type="EMBL" id="HBGS01030422">
    <property type="protein sequence ID" value="CAD9428798.1"/>
    <property type="molecule type" value="Transcribed_RNA"/>
</dbReference>
<accession>A0A7S2CLD8</accession>
<evidence type="ECO:0008006" key="10">
    <source>
        <dbReference type="Google" id="ProtNLM"/>
    </source>
</evidence>
<name>A0A7S2CLD8_9STRA</name>
<dbReference type="FunFam" id="3.30.310.50:FF:000003">
    <property type="entry name" value="Phosphoacetylglucosamine mutase"/>
    <property type="match status" value="1"/>
</dbReference>
<evidence type="ECO:0000256" key="1">
    <source>
        <dbReference type="ARBA" id="ARBA00001946"/>
    </source>
</evidence>
<feature type="domain" description="Alpha-D-phosphohexomutase alpha/beta/alpha" evidence="7">
    <location>
        <begin position="73"/>
        <end position="132"/>
    </location>
</feature>
<feature type="domain" description="Alpha-D-phosphohexomutase alpha/beta/alpha" evidence="7">
    <location>
        <begin position="1"/>
        <end position="29"/>
    </location>
</feature>
<dbReference type="InterPro" id="IPR036900">
    <property type="entry name" value="A-D-PHexomutase_C_sf"/>
</dbReference>
<dbReference type="Pfam" id="PF21404">
    <property type="entry name" value="AMG1_III"/>
    <property type="match status" value="1"/>
</dbReference>
<evidence type="ECO:0000256" key="2">
    <source>
        <dbReference type="ARBA" id="ARBA00010231"/>
    </source>
</evidence>
<evidence type="ECO:0000256" key="4">
    <source>
        <dbReference type="ARBA" id="ARBA00022842"/>
    </source>
</evidence>
<dbReference type="GO" id="GO:0004610">
    <property type="term" value="F:phosphoacetylglucosamine mutase activity"/>
    <property type="evidence" value="ECO:0007669"/>
    <property type="project" value="TreeGrafter"/>
</dbReference>
<feature type="domain" description="Phosphoacetylglucosamine mutase AMG1" evidence="8">
    <location>
        <begin position="316"/>
        <end position="474"/>
    </location>
</feature>
<dbReference type="Pfam" id="PF02878">
    <property type="entry name" value="PGM_PMM_I"/>
    <property type="match status" value="2"/>
</dbReference>
<feature type="domain" description="Alpha-D-phosphohexomutase C-terminal" evidence="6">
    <location>
        <begin position="528"/>
        <end position="559"/>
    </location>
</feature>
<dbReference type="InterPro" id="IPR016055">
    <property type="entry name" value="A-D-PHexomutase_a/b/a-I/II/III"/>
</dbReference>
<dbReference type="Gene3D" id="3.30.310.50">
    <property type="entry name" value="Alpha-D-phosphohexomutase, C-terminal domain"/>
    <property type="match status" value="1"/>
</dbReference>
<evidence type="ECO:0000259" key="8">
    <source>
        <dbReference type="Pfam" id="PF21404"/>
    </source>
</evidence>